<evidence type="ECO:0000313" key="1">
    <source>
        <dbReference type="EMBL" id="KAJ0097098.1"/>
    </source>
</evidence>
<name>A0ACC1BDT8_9ROSI</name>
<organism evidence="1 2">
    <name type="scientific">Pistacia atlantica</name>
    <dbReference type="NCBI Taxonomy" id="434234"/>
    <lineage>
        <taxon>Eukaryota</taxon>
        <taxon>Viridiplantae</taxon>
        <taxon>Streptophyta</taxon>
        <taxon>Embryophyta</taxon>
        <taxon>Tracheophyta</taxon>
        <taxon>Spermatophyta</taxon>
        <taxon>Magnoliopsida</taxon>
        <taxon>eudicotyledons</taxon>
        <taxon>Gunneridae</taxon>
        <taxon>Pentapetalae</taxon>
        <taxon>rosids</taxon>
        <taxon>malvids</taxon>
        <taxon>Sapindales</taxon>
        <taxon>Anacardiaceae</taxon>
        <taxon>Pistacia</taxon>
    </lineage>
</organism>
<keyword evidence="2" id="KW-1185">Reference proteome</keyword>
<comment type="caution">
    <text evidence="1">The sequence shown here is derived from an EMBL/GenBank/DDBJ whole genome shotgun (WGS) entry which is preliminary data.</text>
</comment>
<sequence>MLGNVLSLMKHHVCKWRSHNQFGMDLTFLRGRRFGKHPTCGRKYLTKSNEGSVSCSLNEGKNQDFKLSDARVIYSVAPAMGHNQESHPESHFRVPAIVTTLEEMELTSKLYATIYLDGFSFILAIDMSTPVCFGNY</sequence>
<accession>A0ACC1BDT8</accession>
<proteinExistence type="predicted"/>
<evidence type="ECO:0000313" key="2">
    <source>
        <dbReference type="Proteomes" id="UP001164250"/>
    </source>
</evidence>
<gene>
    <name evidence="1" type="ORF">Patl1_27976</name>
</gene>
<reference evidence="2" key="1">
    <citation type="journal article" date="2023" name="G3 (Bethesda)">
        <title>Genome assembly and association tests identify interacting loci associated with vigor, precocity, and sex in interspecific pistachio rootstocks.</title>
        <authorList>
            <person name="Palmer W."/>
            <person name="Jacygrad E."/>
            <person name="Sagayaradj S."/>
            <person name="Cavanaugh K."/>
            <person name="Han R."/>
            <person name="Bertier L."/>
            <person name="Beede B."/>
            <person name="Kafkas S."/>
            <person name="Golino D."/>
            <person name="Preece J."/>
            <person name="Michelmore R."/>
        </authorList>
    </citation>
    <scope>NUCLEOTIDE SEQUENCE [LARGE SCALE GENOMIC DNA]</scope>
</reference>
<protein>
    <submittedName>
        <fullName evidence="1">Uncharacterized protein</fullName>
    </submittedName>
</protein>
<dbReference type="Proteomes" id="UP001164250">
    <property type="component" value="Chromosome 5"/>
</dbReference>
<dbReference type="EMBL" id="CM047901">
    <property type="protein sequence ID" value="KAJ0097098.1"/>
    <property type="molecule type" value="Genomic_DNA"/>
</dbReference>